<name>A0ABQ0IMC6_9ACTN</name>
<dbReference type="InterPro" id="IPR002539">
    <property type="entry name" value="MaoC-like_dom"/>
</dbReference>
<dbReference type="Proteomes" id="UP000035021">
    <property type="component" value="Unassembled WGS sequence"/>
</dbReference>
<dbReference type="RefSeq" id="WP_006900937.1">
    <property type="nucleotide sequence ID" value="NZ_BAOQ01000025.1"/>
</dbReference>
<comment type="similarity">
    <text evidence="1">Belongs to the enoyl-CoA hydratase/isomerase family.</text>
</comment>
<dbReference type="CDD" id="cd03441">
    <property type="entry name" value="R_hydratase_like"/>
    <property type="match status" value="1"/>
</dbReference>
<keyword evidence="4" id="KW-1185">Reference proteome</keyword>
<dbReference type="SUPFAM" id="SSF54637">
    <property type="entry name" value="Thioesterase/thiol ester dehydrase-isomerase"/>
    <property type="match status" value="1"/>
</dbReference>
<sequence length="142" mass="15058">MTLTTEPRVCDDLPAFKVESVSADKIRIMALIFQDPNPIHFDLEAVREAGLGDRYVNQGGVTMAYIINMLTAWTGSRASIRSLSTRFTANVFAGDAVEAGGTVTGVRNADGRMLVDCDVWVRPVTADGGAPPVVSGTATVAL</sequence>
<reference evidence="3 4" key="1">
    <citation type="submission" date="2013-02" db="EMBL/GenBank/DDBJ databases">
        <title>Whole genome shotgun sequence of Gordonia paraffinivorans NBRC 108238.</title>
        <authorList>
            <person name="Isaki-Nakamura S."/>
            <person name="Hosoyama A."/>
            <person name="Tsuchikane K."/>
            <person name="Ando Y."/>
            <person name="Baba S."/>
            <person name="Ohji S."/>
            <person name="Hamada M."/>
            <person name="Tamura T."/>
            <person name="Yamazoe A."/>
            <person name="Yamazaki S."/>
            <person name="Fujita N."/>
        </authorList>
    </citation>
    <scope>NUCLEOTIDE SEQUENCE [LARGE SCALE GENOMIC DNA]</scope>
    <source>
        <strain evidence="3 4">NBRC 108238</strain>
    </source>
</reference>
<accession>A0ABQ0IMC6</accession>
<evidence type="ECO:0000259" key="2">
    <source>
        <dbReference type="Pfam" id="PF01575"/>
    </source>
</evidence>
<comment type="caution">
    <text evidence="3">The sequence shown here is derived from an EMBL/GenBank/DDBJ whole genome shotgun (WGS) entry which is preliminary data.</text>
</comment>
<evidence type="ECO:0000313" key="3">
    <source>
        <dbReference type="EMBL" id="GAC84709.1"/>
    </source>
</evidence>
<evidence type="ECO:0000256" key="1">
    <source>
        <dbReference type="ARBA" id="ARBA00005254"/>
    </source>
</evidence>
<dbReference type="Gene3D" id="3.10.129.10">
    <property type="entry name" value="Hotdog Thioesterase"/>
    <property type="match status" value="1"/>
</dbReference>
<dbReference type="EMBL" id="BAOQ01000025">
    <property type="protein sequence ID" value="GAC84709.1"/>
    <property type="molecule type" value="Genomic_DNA"/>
</dbReference>
<protein>
    <recommendedName>
        <fullName evidence="2">MaoC-like domain-containing protein</fullName>
    </recommendedName>
</protein>
<dbReference type="Pfam" id="PF01575">
    <property type="entry name" value="MaoC_dehydratas"/>
    <property type="match status" value="1"/>
</dbReference>
<gene>
    <name evidence="3" type="ORF">GP2_025_00280</name>
</gene>
<evidence type="ECO:0000313" key="4">
    <source>
        <dbReference type="Proteomes" id="UP000035021"/>
    </source>
</evidence>
<feature type="domain" description="MaoC-like" evidence="2">
    <location>
        <begin position="20"/>
        <end position="112"/>
    </location>
</feature>
<dbReference type="InterPro" id="IPR029069">
    <property type="entry name" value="HotDog_dom_sf"/>
</dbReference>
<organism evidence="3 4">
    <name type="scientific">Gordonia paraffinivorans NBRC 108238</name>
    <dbReference type="NCBI Taxonomy" id="1223543"/>
    <lineage>
        <taxon>Bacteria</taxon>
        <taxon>Bacillati</taxon>
        <taxon>Actinomycetota</taxon>
        <taxon>Actinomycetes</taxon>
        <taxon>Mycobacteriales</taxon>
        <taxon>Gordoniaceae</taxon>
        <taxon>Gordonia</taxon>
    </lineage>
</organism>
<proteinExistence type="inferred from homology"/>